<comment type="catalytic activity">
    <reaction evidence="5">
        <text>a quinone + NADH + 5 H(+)(in) = a quinol + NAD(+) + 4 H(+)(out)</text>
        <dbReference type="Rhea" id="RHEA:57888"/>
        <dbReference type="ChEBI" id="CHEBI:15378"/>
        <dbReference type="ChEBI" id="CHEBI:24646"/>
        <dbReference type="ChEBI" id="CHEBI:57540"/>
        <dbReference type="ChEBI" id="CHEBI:57945"/>
        <dbReference type="ChEBI" id="CHEBI:132124"/>
    </reaction>
</comment>
<dbReference type="Pfam" id="PF00361">
    <property type="entry name" value="Proton_antipo_M"/>
    <property type="match status" value="1"/>
</dbReference>
<feature type="transmembrane region" description="Helical" evidence="5">
    <location>
        <begin position="12"/>
        <end position="32"/>
    </location>
</feature>
<dbReference type="EC" id="7.1.1.-" evidence="5"/>
<dbReference type="eggNOG" id="COG1007">
    <property type="taxonomic scope" value="Bacteria"/>
</dbReference>
<feature type="transmembrane region" description="Helical" evidence="5">
    <location>
        <begin position="68"/>
        <end position="86"/>
    </location>
</feature>
<feature type="transmembrane region" description="Helical" evidence="5">
    <location>
        <begin position="106"/>
        <end position="126"/>
    </location>
</feature>
<keyword evidence="5" id="KW-0520">NAD</keyword>
<feature type="transmembrane region" description="Helical" evidence="5">
    <location>
        <begin position="190"/>
        <end position="211"/>
    </location>
</feature>
<sequence length="514" mass="56049">MNIDYSQFLNMIPEVTLTAILLIVFVVDLFTAQKPSALAVRQAEEGELALEKEKGGAQPLAASALRKWFNPLVCVLLFIHILINIFPTAASTAFGGMYETNANIGIIKTILAFGTLIVLIQAREWLQRPDTAFKEGEFYVLVISTLLGMNMMVSANHFLLFFLGLEMASVPMACLVAMDKYRHYSAEAGAKFILTATFSSGVMLFGISFIYGATGSLYFEDIASKIVATPLTILGMVFFFSGLGFKISLVPFHFWTADTYQGAPTTVTGYLSVVSKGAAAFALCAILMKVFAPMVEYWRYMLMVVIVLSITIANLFAIHQKNLKRFMAFSSISQAGYIVLAILGDSAMSVVALSYYVLIYVVANLAVFAIIASVEEHNGGTVNMDSYNGFYKTNPRLSFIMTLALFSLGGIPPFAGMFSKFFSFMAAAQGAQVTTTIGVLTYAVVFIALVNTVISLYYYLLIVKAMFIKPNDNPLPTFKSAVSTKFTLAICTLGVVVFGVCSFVYDWIAVAAGM</sequence>
<comment type="subcellular location">
    <subcellularLocation>
        <location evidence="5">Cell membrane</location>
        <topology evidence="5">Multi-pass membrane protein</topology>
    </subcellularLocation>
    <subcellularLocation>
        <location evidence="1">Endomembrane system</location>
        <topology evidence="1">Multi-pass membrane protein</topology>
    </subcellularLocation>
    <subcellularLocation>
        <location evidence="6">Membrane</location>
        <topology evidence="6">Multi-pass membrane protein</topology>
    </subcellularLocation>
</comment>
<feature type="transmembrane region" description="Helical" evidence="5">
    <location>
        <begin position="297"/>
        <end position="319"/>
    </location>
</feature>
<dbReference type="EMBL" id="GL945017">
    <property type="protein sequence ID" value="EGN57398.1"/>
    <property type="molecule type" value="Genomic_DNA"/>
</dbReference>
<feature type="transmembrane region" description="Helical" evidence="5">
    <location>
        <begin position="486"/>
        <end position="508"/>
    </location>
</feature>
<evidence type="ECO:0000256" key="4">
    <source>
        <dbReference type="ARBA" id="ARBA00023136"/>
    </source>
</evidence>
<evidence type="ECO:0000259" key="7">
    <source>
        <dbReference type="Pfam" id="PF00361"/>
    </source>
</evidence>
<keyword evidence="2 5" id="KW-0812">Transmembrane</keyword>
<evidence type="ECO:0000313" key="9">
    <source>
        <dbReference type="Proteomes" id="UP000002772"/>
    </source>
</evidence>
<keyword evidence="5" id="KW-0874">Quinone</keyword>
<dbReference type="GO" id="GO:0048038">
    <property type="term" value="F:quinone binding"/>
    <property type="evidence" value="ECO:0007669"/>
    <property type="project" value="UniProtKB-KW"/>
</dbReference>
<keyword evidence="5" id="KW-1278">Translocase</keyword>
<dbReference type="Proteomes" id="UP000002772">
    <property type="component" value="Unassembled WGS sequence"/>
</dbReference>
<dbReference type="HAMAP" id="MF_00445">
    <property type="entry name" value="NDH1_NuoN_1"/>
    <property type="match status" value="1"/>
</dbReference>
<protein>
    <recommendedName>
        <fullName evidence="5">NADH-quinone oxidoreductase subunit N</fullName>
        <ecNumber evidence="5">7.1.1.-</ecNumber>
    </recommendedName>
    <alternativeName>
        <fullName evidence="5">NADH dehydrogenase I subunit N</fullName>
    </alternativeName>
    <alternativeName>
        <fullName evidence="5">NDH-1 subunit N</fullName>
    </alternativeName>
</protein>
<dbReference type="GO" id="GO:0012505">
    <property type="term" value="C:endomembrane system"/>
    <property type="evidence" value="ECO:0007669"/>
    <property type="project" value="UniProtKB-SubCell"/>
</dbReference>
<feature type="transmembrane region" description="Helical" evidence="5">
    <location>
        <begin position="355"/>
        <end position="374"/>
    </location>
</feature>
<keyword evidence="4 5" id="KW-0472">Membrane</keyword>
<comment type="subunit">
    <text evidence="5">NDH-1 is composed of 14 different subunits. Subunits NuoA, H, J, K, L, M, N constitute the membrane sector of the complex.</text>
</comment>
<organism evidence="8 9">
    <name type="scientific">Hallella multisaccharivorax DSM 17128</name>
    <dbReference type="NCBI Taxonomy" id="688246"/>
    <lineage>
        <taxon>Bacteria</taxon>
        <taxon>Pseudomonadati</taxon>
        <taxon>Bacteroidota</taxon>
        <taxon>Bacteroidia</taxon>
        <taxon>Bacteroidales</taxon>
        <taxon>Prevotellaceae</taxon>
        <taxon>Hallella</taxon>
    </lineage>
</organism>
<proteinExistence type="inferred from homology"/>
<comment type="similarity">
    <text evidence="5">Belongs to the complex I subunit 2 family.</text>
</comment>
<evidence type="ECO:0000256" key="2">
    <source>
        <dbReference type="ARBA" id="ARBA00022692"/>
    </source>
</evidence>
<dbReference type="RefSeq" id="WP_007574928.1">
    <property type="nucleotide sequence ID" value="NZ_BPTS01000002.1"/>
</dbReference>
<feature type="transmembrane region" description="Helical" evidence="5">
    <location>
        <begin position="138"/>
        <end position="153"/>
    </location>
</feature>
<dbReference type="PANTHER" id="PTHR22773">
    <property type="entry name" value="NADH DEHYDROGENASE"/>
    <property type="match status" value="1"/>
</dbReference>
<evidence type="ECO:0000256" key="3">
    <source>
        <dbReference type="ARBA" id="ARBA00022989"/>
    </source>
</evidence>
<dbReference type="GO" id="GO:0008137">
    <property type="term" value="F:NADH dehydrogenase (ubiquinone) activity"/>
    <property type="evidence" value="ECO:0007669"/>
    <property type="project" value="InterPro"/>
</dbReference>
<dbReference type="GO" id="GO:0005886">
    <property type="term" value="C:plasma membrane"/>
    <property type="evidence" value="ECO:0007669"/>
    <property type="project" value="UniProtKB-SubCell"/>
</dbReference>
<dbReference type="GO" id="GO:0050136">
    <property type="term" value="F:NADH dehydrogenase (quinone) (non-electrogenic) activity"/>
    <property type="evidence" value="ECO:0007669"/>
    <property type="project" value="UniProtKB-UniRule"/>
</dbReference>
<dbReference type="InterPro" id="IPR010096">
    <property type="entry name" value="NADH-Q_OxRdtase_suN/2"/>
</dbReference>
<evidence type="ECO:0000256" key="6">
    <source>
        <dbReference type="RuleBase" id="RU000320"/>
    </source>
</evidence>
<accession>F8N782</accession>
<dbReference type="HOGENOM" id="CLU_007100_1_3_10"/>
<name>F8N782_9BACT</name>
<feature type="transmembrane region" description="Helical" evidence="5">
    <location>
        <begin position="267"/>
        <end position="291"/>
    </location>
</feature>
<dbReference type="OrthoDB" id="9811718at2"/>
<comment type="function">
    <text evidence="5">NDH-1 shuttles electrons from NADH, via FMN and iron-sulfur (Fe-S) centers, to quinones in the respiratory chain. The immediate electron acceptor for the enzyme in this species is believed to be a menaquinone. Couples the redox reaction to proton translocation (for every two electrons transferred, four hydrogen ions are translocated across the cytoplasmic membrane), and thus conserves the redox energy in a proton gradient.</text>
</comment>
<feature type="transmembrane region" description="Helical" evidence="5">
    <location>
        <begin position="231"/>
        <end position="255"/>
    </location>
</feature>
<dbReference type="STRING" id="688246.Premu_2000"/>
<dbReference type="InterPro" id="IPR001750">
    <property type="entry name" value="ND/Mrp_TM"/>
</dbReference>
<dbReference type="AlphaFoldDB" id="F8N782"/>
<feature type="transmembrane region" description="Helical" evidence="5">
    <location>
        <begin position="159"/>
        <end position="178"/>
    </location>
</feature>
<evidence type="ECO:0000256" key="5">
    <source>
        <dbReference type="HAMAP-Rule" id="MF_00445"/>
    </source>
</evidence>
<keyword evidence="5" id="KW-0813">Transport</keyword>
<dbReference type="GO" id="GO:0042773">
    <property type="term" value="P:ATP synthesis coupled electron transport"/>
    <property type="evidence" value="ECO:0007669"/>
    <property type="project" value="InterPro"/>
</dbReference>
<feature type="transmembrane region" description="Helical" evidence="5">
    <location>
        <begin position="326"/>
        <end position="343"/>
    </location>
</feature>
<keyword evidence="3 5" id="KW-1133">Transmembrane helix</keyword>
<keyword evidence="8" id="KW-0560">Oxidoreductase</keyword>
<evidence type="ECO:0000256" key="1">
    <source>
        <dbReference type="ARBA" id="ARBA00004127"/>
    </source>
</evidence>
<feature type="transmembrane region" description="Helical" evidence="5">
    <location>
        <begin position="395"/>
        <end position="419"/>
    </location>
</feature>
<feature type="domain" description="NADH:quinone oxidoreductase/Mrp antiporter transmembrane" evidence="7">
    <location>
        <begin position="155"/>
        <end position="437"/>
    </location>
</feature>
<keyword evidence="9" id="KW-1185">Reference proteome</keyword>
<feature type="transmembrane region" description="Helical" evidence="5">
    <location>
        <begin position="439"/>
        <end position="460"/>
    </location>
</feature>
<dbReference type="NCBIfam" id="TIGR01770">
    <property type="entry name" value="NDH_I_N"/>
    <property type="match status" value="1"/>
</dbReference>
<keyword evidence="5" id="KW-1003">Cell membrane</keyword>
<reference evidence="9" key="1">
    <citation type="journal article" date="2011" name="Stand. Genomic Sci.">
        <title>Non-contiguous finished genome sequence of the opportunistic oral pathogen Prevotella multisaccharivorax type strain (PPPA20).</title>
        <authorList>
            <person name="Pati A."/>
            <person name="Gronow S."/>
            <person name="Lu M."/>
            <person name="Lapidus A."/>
            <person name="Nolan M."/>
            <person name="Lucas S."/>
            <person name="Hammon N."/>
            <person name="Deshpande S."/>
            <person name="Cheng J.F."/>
            <person name="Tapia R."/>
            <person name="Han C."/>
            <person name="Goodwin L."/>
            <person name="Pitluck S."/>
            <person name="Liolios K."/>
            <person name="Pagani I."/>
            <person name="Mavromatis K."/>
            <person name="Mikhailova N."/>
            <person name="Huntemann M."/>
            <person name="Chen A."/>
            <person name="Palaniappan K."/>
            <person name="Land M."/>
            <person name="Hauser L."/>
            <person name="Detter J.C."/>
            <person name="Brambilla E.M."/>
            <person name="Rohde M."/>
            <person name="Goker M."/>
            <person name="Woyke T."/>
            <person name="Bristow J."/>
            <person name="Eisen J.A."/>
            <person name="Markowitz V."/>
            <person name="Hugenholtz P."/>
            <person name="Kyrpides N.C."/>
            <person name="Klenk H.P."/>
            <person name="Ivanova N."/>
        </authorList>
    </citation>
    <scope>NUCLEOTIDE SEQUENCE [LARGE SCALE GENOMIC DNA]</scope>
    <source>
        <strain evidence="9">DSM 17128</strain>
    </source>
</reference>
<gene>
    <name evidence="5" type="primary">nuoN</name>
    <name evidence="8" type="ORF">Premu_2000</name>
</gene>
<evidence type="ECO:0000313" key="8">
    <source>
        <dbReference type="EMBL" id="EGN57398.1"/>
    </source>
</evidence>